<dbReference type="InterPro" id="IPR015955">
    <property type="entry name" value="Lactate_DH/Glyco_Ohase_4_C"/>
</dbReference>
<keyword evidence="6" id="KW-0464">Manganese</keyword>
<evidence type="ECO:0000256" key="7">
    <source>
        <dbReference type="ARBA" id="ARBA00023295"/>
    </source>
</evidence>
<name>A0ABS9CJY7_9FIRM</name>
<keyword evidence="7" id="KW-0326">Glycosidase</keyword>
<keyword evidence="5" id="KW-0520">NAD</keyword>
<dbReference type="PANTHER" id="PTHR32092">
    <property type="entry name" value="6-PHOSPHO-BETA-GLUCOSIDASE-RELATED"/>
    <property type="match status" value="1"/>
</dbReference>
<protein>
    <recommendedName>
        <fullName evidence="8">Glycosyl hydrolase family 4 C-terminal domain-containing protein</fullName>
    </recommendedName>
</protein>
<dbReference type="SUPFAM" id="SSF56327">
    <property type="entry name" value="LDH C-terminal domain-like"/>
    <property type="match status" value="1"/>
</dbReference>
<keyword evidence="10" id="KW-1185">Reference proteome</keyword>
<proteinExistence type="predicted"/>
<dbReference type="InterPro" id="IPR001088">
    <property type="entry name" value="Glyco_hydro_4"/>
</dbReference>
<dbReference type="RefSeq" id="WP_235322088.1">
    <property type="nucleotide sequence ID" value="NZ_JAFBIT010000001.1"/>
</dbReference>
<sequence>MNHFQWVLSVRGEYQAYGYEAGEHGYDFDWDAQDRVRMKKEIAALISGEKNIDEWLVPSGEQAIKVVTSIFFNERRHIPSAIVYNDGAISQLPDDIAVEIPVMVDGDGVHKQVVRDMPAGIVGLLNQQVSAQRLSVLAAAEGSAEIALQALLCDPTINSTKAAVGIRDELFEINRPYIRKCK</sequence>
<keyword evidence="3" id="KW-0479">Metal-binding</keyword>
<dbReference type="Pfam" id="PF11975">
    <property type="entry name" value="Glyco_hydro_4C"/>
    <property type="match status" value="1"/>
</dbReference>
<evidence type="ECO:0000256" key="2">
    <source>
        <dbReference type="ARBA" id="ARBA00011881"/>
    </source>
</evidence>
<dbReference type="EMBL" id="JAFBIT010000001">
    <property type="protein sequence ID" value="MCF2651145.1"/>
    <property type="molecule type" value="Genomic_DNA"/>
</dbReference>
<feature type="domain" description="Glycosyl hydrolase family 4 C-terminal" evidence="8">
    <location>
        <begin position="50"/>
        <end position="157"/>
    </location>
</feature>
<evidence type="ECO:0000259" key="8">
    <source>
        <dbReference type="Pfam" id="PF11975"/>
    </source>
</evidence>
<keyword evidence="4" id="KW-0378">Hydrolase</keyword>
<evidence type="ECO:0000256" key="1">
    <source>
        <dbReference type="ARBA" id="ARBA00001911"/>
    </source>
</evidence>
<organism evidence="9 10">
    <name type="scientific">Anaeromassilibacillus senegalensis</name>
    <dbReference type="NCBI Taxonomy" id="1673717"/>
    <lineage>
        <taxon>Bacteria</taxon>
        <taxon>Bacillati</taxon>
        <taxon>Bacillota</taxon>
        <taxon>Clostridia</taxon>
        <taxon>Eubacteriales</taxon>
        <taxon>Acutalibacteraceae</taxon>
        <taxon>Anaeromassilibacillus</taxon>
    </lineage>
</organism>
<evidence type="ECO:0000313" key="9">
    <source>
        <dbReference type="EMBL" id="MCF2651145.1"/>
    </source>
</evidence>
<evidence type="ECO:0000256" key="4">
    <source>
        <dbReference type="ARBA" id="ARBA00022801"/>
    </source>
</evidence>
<accession>A0ABS9CJY7</accession>
<dbReference type="Proteomes" id="UP001299220">
    <property type="component" value="Unassembled WGS sequence"/>
</dbReference>
<dbReference type="PANTHER" id="PTHR32092:SF5">
    <property type="entry name" value="6-PHOSPHO-BETA-GLUCOSIDASE"/>
    <property type="match status" value="1"/>
</dbReference>
<dbReference type="Gene3D" id="3.90.110.10">
    <property type="entry name" value="Lactate dehydrogenase/glycoside hydrolase, family 4, C-terminal"/>
    <property type="match status" value="1"/>
</dbReference>
<evidence type="ECO:0000256" key="5">
    <source>
        <dbReference type="ARBA" id="ARBA00023027"/>
    </source>
</evidence>
<comment type="cofactor">
    <cofactor evidence="1">
        <name>NAD(+)</name>
        <dbReference type="ChEBI" id="CHEBI:57540"/>
    </cofactor>
</comment>
<evidence type="ECO:0000256" key="6">
    <source>
        <dbReference type="ARBA" id="ARBA00023211"/>
    </source>
</evidence>
<reference evidence="9 10" key="1">
    <citation type="submission" date="2020-12" db="EMBL/GenBank/DDBJ databases">
        <title>Whole genome sequences of gut porcine anaerobes.</title>
        <authorList>
            <person name="Kubasova T."/>
            <person name="Jahodarova E."/>
            <person name="Rychlik I."/>
        </authorList>
    </citation>
    <scope>NUCLEOTIDE SEQUENCE [LARGE SCALE GENOMIC DNA]</scope>
    <source>
        <strain evidence="9 10">An867</strain>
    </source>
</reference>
<evidence type="ECO:0000313" key="10">
    <source>
        <dbReference type="Proteomes" id="UP001299220"/>
    </source>
</evidence>
<comment type="caution">
    <text evidence="9">The sequence shown here is derived from an EMBL/GenBank/DDBJ whole genome shotgun (WGS) entry which is preliminary data.</text>
</comment>
<comment type="subunit">
    <text evidence="2">Homotetramer.</text>
</comment>
<dbReference type="InterPro" id="IPR022616">
    <property type="entry name" value="Glyco_hydro_4_C"/>
</dbReference>
<gene>
    <name evidence="9" type="ORF">JQM67_00780</name>
</gene>
<evidence type="ECO:0000256" key="3">
    <source>
        <dbReference type="ARBA" id="ARBA00022723"/>
    </source>
</evidence>